<dbReference type="Pfam" id="PF00107">
    <property type="entry name" value="ADH_zinc_N"/>
    <property type="match status" value="1"/>
</dbReference>
<dbReference type="InterPro" id="IPR013154">
    <property type="entry name" value="ADH-like_N"/>
</dbReference>
<accession>A0ABX7B9Z8</accession>
<reference evidence="4" key="1">
    <citation type="submission" date="2021-02" db="EMBL/GenBank/DDBJ databases">
        <title>Skermanella TT6 skin isolate.</title>
        <authorList>
            <person name="Lee K."/>
            <person name="Ganzorig M."/>
        </authorList>
    </citation>
    <scope>NUCLEOTIDE SEQUENCE</scope>
    <source>
        <strain evidence="4">TT6</strain>
    </source>
</reference>
<dbReference type="NCBIfam" id="TIGR02824">
    <property type="entry name" value="quinone_pig3"/>
    <property type="match status" value="1"/>
</dbReference>
<dbReference type="PANTHER" id="PTHR48106">
    <property type="entry name" value="QUINONE OXIDOREDUCTASE PIG3-RELATED"/>
    <property type="match status" value="1"/>
</dbReference>
<dbReference type="SMART" id="SM00829">
    <property type="entry name" value="PKS_ER"/>
    <property type="match status" value="1"/>
</dbReference>
<dbReference type="Gene3D" id="3.40.50.720">
    <property type="entry name" value="NAD(P)-binding Rossmann-like Domain"/>
    <property type="match status" value="1"/>
</dbReference>
<dbReference type="Pfam" id="PF08240">
    <property type="entry name" value="ADH_N"/>
    <property type="match status" value="1"/>
</dbReference>
<evidence type="ECO:0000259" key="3">
    <source>
        <dbReference type="SMART" id="SM00829"/>
    </source>
</evidence>
<dbReference type="InterPro" id="IPR036291">
    <property type="entry name" value="NAD(P)-bd_dom_sf"/>
</dbReference>
<dbReference type="RefSeq" id="WP_201078403.1">
    <property type="nucleotide sequence ID" value="NZ_CP067420.1"/>
</dbReference>
<dbReference type="InterPro" id="IPR020843">
    <property type="entry name" value="ER"/>
</dbReference>
<dbReference type="CDD" id="cd05276">
    <property type="entry name" value="p53_inducible_oxidoreductase"/>
    <property type="match status" value="1"/>
</dbReference>
<protein>
    <submittedName>
        <fullName evidence="4">NAD(P)H-quinone oxidoreductase</fullName>
    </submittedName>
</protein>
<dbReference type="SUPFAM" id="SSF51735">
    <property type="entry name" value="NAD(P)-binding Rossmann-fold domains"/>
    <property type="match status" value="1"/>
</dbReference>
<evidence type="ECO:0000313" key="4">
    <source>
        <dbReference type="EMBL" id="QQP90964.1"/>
    </source>
</evidence>
<dbReference type="EMBL" id="CP067420">
    <property type="protein sequence ID" value="QQP90964.1"/>
    <property type="molecule type" value="Genomic_DNA"/>
</dbReference>
<dbReference type="Gene3D" id="3.90.180.10">
    <property type="entry name" value="Medium-chain alcohol dehydrogenases, catalytic domain"/>
    <property type="match status" value="1"/>
</dbReference>
<evidence type="ECO:0000256" key="2">
    <source>
        <dbReference type="ARBA" id="ARBA00023002"/>
    </source>
</evidence>
<organism evidence="4 5">
    <name type="scientific">Skermanella cutis</name>
    <dbReference type="NCBI Taxonomy" id="2775420"/>
    <lineage>
        <taxon>Bacteria</taxon>
        <taxon>Pseudomonadati</taxon>
        <taxon>Pseudomonadota</taxon>
        <taxon>Alphaproteobacteria</taxon>
        <taxon>Rhodospirillales</taxon>
        <taxon>Azospirillaceae</taxon>
        <taxon>Skermanella</taxon>
    </lineage>
</organism>
<feature type="domain" description="Enoyl reductase (ER)" evidence="3">
    <location>
        <begin position="18"/>
        <end position="331"/>
    </location>
</feature>
<evidence type="ECO:0000256" key="1">
    <source>
        <dbReference type="ARBA" id="ARBA00022857"/>
    </source>
</evidence>
<evidence type="ECO:0000313" key="5">
    <source>
        <dbReference type="Proteomes" id="UP000595197"/>
    </source>
</evidence>
<sequence>MASALPHTMTAIEISAPGGPDVLRPTTRPVPQPGPGEVLIRVAAAGVNRPDVLQRQGAYPPPPGASDLPGLEVAGEIAAVGSGVADLQVGQQVCALTPGGGYAEFCVTPAPQVLPVPRGLSLTEAGGVPETFFTVWTNVFDRGRLAEGESLLIHGGSSGIGTTAIQLGKAFGARVFTTAGSADKCRACERLGADRAIDYKTEDYAAVVKELTGGKGVDVVLDMVGGDYVQRDIDCMAPDGRHVSIAFLGGSKVTLNMTPVMVKRLTLTGSTLRPRTVADKGRIAAALREKVWPLIEAGKVKPLIYKTYPFREAAAAHALMETSSHIGKIVLTFDA</sequence>
<dbReference type="InterPro" id="IPR014189">
    <property type="entry name" value="Quinone_OxRdtase_PIG3"/>
</dbReference>
<dbReference type="Proteomes" id="UP000595197">
    <property type="component" value="Chromosome"/>
</dbReference>
<keyword evidence="2" id="KW-0560">Oxidoreductase</keyword>
<dbReference type="SUPFAM" id="SSF50129">
    <property type="entry name" value="GroES-like"/>
    <property type="match status" value="1"/>
</dbReference>
<keyword evidence="1" id="KW-0521">NADP</keyword>
<dbReference type="InterPro" id="IPR011032">
    <property type="entry name" value="GroES-like_sf"/>
</dbReference>
<proteinExistence type="predicted"/>
<keyword evidence="5" id="KW-1185">Reference proteome</keyword>
<name>A0ABX7B9Z8_9PROT</name>
<dbReference type="PANTHER" id="PTHR48106:SF8">
    <property type="entry name" value="OS02G0805600 PROTEIN"/>
    <property type="match status" value="1"/>
</dbReference>
<gene>
    <name evidence="4" type="ORF">IGS68_07000</name>
</gene>
<dbReference type="InterPro" id="IPR013149">
    <property type="entry name" value="ADH-like_C"/>
</dbReference>